<dbReference type="Proteomes" id="UP000887572">
    <property type="component" value="Unplaced"/>
</dbReference>
<sequence length="158" mass="17075">MNAQKLVDYSLSASVRAVPAAQPISKRRRRRPTGAFRPARANDGRAAAAPMCTANSSGRINPPSDRPSSHPAPTLIFLFRHFQSHQLELCSFAPFRDHHPEGTALFPRRKGRAPPLDFVWRAGLGRHAGQGGVHHTARAGQMHAPSVYAPSDQSAGGC</sequence>
<evidence type="ECO:0000256" key="1">
    <source>
        <dbReference type="SAM" id="MobiDB-lite"/>
    </source>
</evidence>
<proteinExistence type="predicted"/>
<dbReference type="AlphaFoldDB" id="A0A914HCS9"/>
<name>A0A914HCS9_GLORO</name>
<feature type="compositionally biased region" description="Low complexity" evidence="1">
    <location>
        <begin position="33"/>
        <end position="49"/>
    </location>
</feature>
<organism evidence="2 3">
    <name type="scientific">Globodera rostochiensis</name>
    <name type="common">Golden nematode worm</name>
    <name type="synonym">Heterodera rostochiensis</name>
    <dbReference type="NCBI Taxonomy" id="31243"/>
    <lineage>
        <taxon>Eukaryota</taxon>
        <taxon>Metazoa</taxon>
        <taxon>Ecdysozoa</taxon>
        <taxon>Nematoda</taxon>
        <taxon>Chromadorea</taxon>
        <taxon>Rhabditida</taxon>
        <taxon>Tylenchina</taxon>
        <taxon>Tylenchomorpha</taxon>
        <taxon>Tylenchoidea</taxon>
        <taxon>Heteroderidae</taxon>
        <taxon>Heteroderinae</taxon>
        <taxon>Globodera</taxon>
    </lineage>
</organism>
<protein>
    <submittedName>
        <fullName evidence="3">Uncharacterized protein</fullName>
    </submittedName>
</protein>
<dbReference type="WBParaSite" id="Gr19_v10_g15421.t1">
    <property type="protein sequence ID" value="Gr19_v10_g15421.t1"/>
    <property type="gene ID" value="Gr19_v10_g15421"/>
</dbReference>
<evidence type="ECO:0000313" key="2">
    <source>
        <dbReference type="Proteomes" id="UP000887572"/>
    </source>
</evidence>
<keyword evidence="2" id="KW-1185">Reference proteome</keyword>
<reference evidence="3" key="1">
    <citation type="submission" date="2022-11" db="UniProtKB">
        <authorList>
            <consortium name="WormBaseParasite"/>
        </authorList>
    </citation>
    <scope>IDENTIFICATION</scope>
</reference>
<evidence type="ECO:0000313" key="3">
    <source>
        <dbReference type="WBParaSite" id="Gr19_v10_g15421.t1"/>
    </source>
</evidence>
<accession>A0A914HCS9</accession>
<feature type="region of interest" description="Disordered" evidence="1">
    <location>
        <begin position="18"/>
        <end position="72"/>
    </location>
</feature>